<organism evidence="1 2">
    <name type="scientific">Merdimmobilis hominis</name>
    <dbReference type="NCBI Taxonomy" id="2897707"/>
    <lineage>
        <taxon>Bacteria</taxon>
        <taxon>Bacillati</taxon>
        <taxon>Bacillota</taxon>
        <taxon>Clostridia</taxon>
        <taxon>Eubacteriales</taxon>
        <taxon>Oscillospiraceae</taxon>
        <taxon>Merdimmobilis</taxon>
    </lineage>
</organism>
<dbReference type="AlphaFoldDB" id="A0A938X515"/>
<sequence>MLYRICPNCGAALDPGETCDCTKEKQQSRPQTSNIEKLVHTLNNKQLDTLYQVAKALCEEQRRYQKYT</sequence>
<keyword evidence="2" id="KW-1185">Reference proteome</keyword>
<proteinExistence type="predicted"/>
<gene>
    <name evidence="1" type="ORF">H6A12_00580</name>
</gene>
<evidence type="ECO:0000313" key="1">
    <source>
        <dbReference type="EMBL" id="MBM6919664.1"/>
    </source>
</evidence>
<dbReference type="RefSeq" id="WP_204443647.1">
    <property type="nucleotide sequence ID" value="NZ_JACJKY010000001.1"/>
</dbReference>
<evidence type="ECO:0000313" key="2">
    <source>
        <dbReference type="Proteomes" id="UP000774750"/>
    </source>
</evidence>
<dbReference type="Proteomes" id="UP000774750">
    <property type="component" value="Unassembled WGS sequence"/>
</dbReference>
<name>A0A938X515_9FIRM</name>
<comment type="caution">
    <text evidence="1">The sequence shown here is derived from an EMBL/GenBank/DDBJ whole genome shotgun (WGS) entry which is preliminary data.</text>
</comment>
<protein>
    <submittedName>
        <fullName evidence="1">Uncharacterized protein</fullName>
    </submittedName>
</protein>
<accession>A0A938X515</accession>
<reference evidence="1" key="1">
    <citation type="submission" date="2020-08" db="EMBL/GenBank/DDBJ databases">
        <authorList>
            <person name="Cejkova D."/>
            <person name="Kubasova T."/>
            <person name="Jahodarova E."/>
            <person name="Rychlik I."/>
        </authorList>
    </citation>
    <scope>NUCLEOTIDE SEQUENCE</scope>
    <source>
        <strain evidence="1">An559</strain>
    </source>
</reference>
<dbReference type="EMBL" id="JACJKY010000001">
    <property type="protein sequence ID" value="MBM6919664.1"/>
    <property type="molecule type" value="Genomic_DNA"/>
</dbReference>
<reference evidence="1" key="2">
    <citation type="journal article" date="2021" name="Sci. Rep.">
        <title>The distribution of antibiotic resistance genes in chicken gut microbiota commensals.</title>
        <authorList>
            <person name="Juricova H."/>
            <person name="Matiasovicova J."/>
            <person name="Kubasova T."/>
            <person name="Cejkova D."/>
            <person name="Rychlik I."/>
        </authorList>
    </citation>
    <scope>NUCLEOTIDE SEQUENCE</scope>
    <source>
        <strain evidence="1">An559</strain>
    </source>
</reference>